<dbReference type="Proteomes" id="UP001580346">
    <property type="component" value="Unassembled WGS sequence"/>
</dbReference>
<keyword evidence="3" id="KW-1185">Reference proteome</keyword>
<keyword evidence="1" id="KW-0812">Transmembrane</keyword>
<gene>
    <name evidence="2" type="ORF">ACE41H_17155</name>
</gene>
<comment type="caution">
    <text evidence="2">The sequence shown here is derived from an EMBL/GenBank/DDBJ whole genome shotgun (WGS) entry which is preliminary data.</text>
</comment>
<name>A0ABV5AWC0_9BACL</name>
<evidence type="ECO:0000256" key="1">
    <source>
        <dbReference type="SAM" id="Phobius"/>
    </source>
</evidence>
<evidence type="ECO:0000313" key="2">
    <source>
        <dbReference type="EMBL" id="MFB5268493.1"/>
    </source>
</evidence>
<dbReference type="RefSeq" id="WP_375356705.1">
    <property type="nucleotide sequence ID" value="NZ_JBHHMI010000016.1"/>
</dbReference>
<feature type="transmembrane region" description="Helical" evidence="1">
    <location>
        <begin position="52"/>
        <end position="71"/>
    </location>
</feature>
<organism evidence="2 3">
    <name type="scientific">Paenibacillus enshidis</name>
    <dbReference type="NCBI Taxonomy" id="1458439"/>
    <lineage>
        <taxon>Bacteria</taxon>
        <taxon>Bacillati</taxon>
        <taxon>Bacillota</taxon>
        <taxon>Bacilli</taxon>
        <taxon>Bacillales</taxon>
        <taxon>Paenibacillaceae</taxon>
        <taxon>Paenibacillus</taxon>
    </lineage>
</organism>
<keyword evidence="1" id="KW-0472">Membrane</keyword>
<protein>
    <submittedName>
        <fullName evidence="2">Uncharacterized protein</fullName>
    </submittedName>
</protein>
<evidence type="ECO:0000313" key="3">
    <source>
        <dbReference type="Proteomes" id="UP001580346"/>
    </source>
</evidence>
<sequence>MSYRTQPIDKVETKDKRMKRSVAAMTFFFWVALIIGLVTIVVNLSFFSDRNLGLMIGIGFVVGSIFIYFIGKYMGAIRKREDQEDGNDLR</sequence>
<proteinExistence type="predicted"/>
<accession>A0ABV5AWC0</accession>
<keyword evidence="1" id="KW-1133">Transmembrane helix</keyword>
<feature type="transmembrane region" description="Helical" evidence="1">
    <location>
        <begin position="21"/>
        <end position="46"/>
    </location>
</feature>
<reference evidence="2 3" key="1">
    <citation type="submission" date="2024-09" db="EMBL/GenBank/DDBJ databases">
        <title>Paenibacillus zeirhizospherea sp. nov., isolated from surface of the maize (Zea mays) roots in a horticulture field, Hungary.</title>
        <authorList>
            <person name="Marton D."/>
            <person name="Farkas M."/>
            <person name="Bedics A."/>
            <person name="Toth E."/>
            <person name="Tancsics A."/>
            <person name="Boka K."/>
            <person name="Maroti G."/>
            <person name="Kriszt B."/>
            <person name="Cserhati M."/>
        </authorList>
    </citation>
    <scope>NUCLEOTIDE SEQUENCE [LARGE SCALE GENOMIC DNA]</scope>
    <source>
        <strain evidence="2 3">KCTC 33519</strain>
    </source>
</reference>
<dbReference type="EMBL" id="JBHHMI010000016">
    <property type="protein sequence ID" value="MFB5268493.1"/>
    <property type="molecule type" value="Genomic_DNA"/>
</dbReference>